<evidence type="ECO:0000313" key="4">
    <source>
        <dbReference type="Proteomes" id="UP001143372"/>
    </source>
</evidence>
<feature type="domain" description="Ferric siderophore reductase C-terminal" evidence="2">
    <location>
        <begin position="208"/>
        <end position="227"/>
    </location>
</feature>
<dbReference type="PRINTS" id="PR01714">
    <property type="entry name" value="2FE2SRDCTASE"/>
</dbReference>
<dbReference type="EMBL" id="BSFI01000022">
    <property type="protein sequence ID" value="GLK69608.1"/>
    <property type="molecule type" value="Genomic_DNA"/>
</dbReference>
<reference evidence="3" key="1">
    <citation type="journal article" date="2014" name="Int. J. Syst. Evol. Microbiol.">
        <title>Complete genome sequence of Corynebacterium casei LMG S-19264T (=DSM 44701T), isolated from a smear-ripened cheese.</title>
        <authorList>
            <consortium name="US DOE Joint Genome Institute (JGI-PGF)"/>
            <person name="Walter F."/>
            <person name="Albersmeier A."/>
            <person name="Kalinowski J."/>
            <person name="Ruckert C."/>
        </authorList>
    </citation>
    <scope>NUCLEOTIDE SEQUENCE</scope>
    <source>
        <strain evidence="3">VKM B-2347</strain>
    </source>
</reference>
<name>A0A9W6J5E8_9HYPH</name>
<proteinExistence type="predicted"/>
<dbReference type="Proteomes" id="UP001143372">
    <property type="component" value="Unassembled WGS sequence"/>
</dbReference>
<dbReference type="GO" id="GO:0003824">
    <property type="term" value="F:catalytic activity"/>
    <property type="evidence" value="ECO:0007669"/>
    <property type="project" value="UniProtKB-ARBA"/>
</dbReference>
<gene>
    <name evidence="3" type="ORF">GCM10008179_32460</name>
</gene>
<accession>A0A9W6J5E8</accession>
<reference evidence="3" key="2">
    <citation type="submission" date="2023-01" db="EMBL/GenBank/DDBJ databases">
        <authorList>
            <person name="Sun Q."/>
            <person name="Evtushenko L."/>
        </authorList>
    </citation>
    <scope>NUCLEOTIDE SEQUENCE</scope>
    <source>
        <strain evidence="3">VKM B-2347</strain>
    </source>
</reference>
<dbReference type="Pfam" id="PF06276">
    <property type="entry name" value="FhuF"/>
    <property type="match status" value="1"/>
</dbReference>
<sequence length="237" mass="24840">MTISALAPLFRGPLEPFSDSLTLAPVEGARAAADLLNRETLGALIERLAVDYGDGDRRAVASIWSKSHFSALMPAVLAANLLLDLDLPVTLGEVALVADERGRTRRFALPHGGEALGPEAGETRFDRLIEGHLEPLIAALAAVSGASPKVFWSNAGNVFDFIVRGAGDLGADAAGVEAGLALMAERRRRGRPNPLYAPVSYPAGGRVRRVCCLRYLAPGAGYCGTCPVIPEGVAADD</sequence>
<evidence type="ECO:0000313" key="3">
    <source>
        <dbReference type="EMBL" id="GLK69608.1"/>
    </source>
</evidence>
<dbReference type="InterPro" id="IPR024726">
    <property type="entry name" value="FhuF_C"/>
</dbReference>
<organism evidence="3 4">
    <name type="scientific">Hansschlegelia plantiphila</name>
    <dbReference type="NCBI Taxonomy" id="374655"/>
    <lineage>
        <taxon>Bacteria</taxon>
        <taxon>Pseudomonadati</taxon>
        <taxon>Pseudomonadota</taxon>
        <taxon>Alphaproteobacteria</taxon>
        <taxon>Hyphomicrobiales</taxon>
        <taxon>Methylopilaceae</taxon>
        <taxon>Hansschlegelia</taxon>
    </lineage>
</organism>
<dbReference type="AlphaFoldDB" id="A0A9W6J5E8"/>
<protein>
    <submittedName>
        <fullName evidence="3">Siderophore-iron reductase FhuF</fullName>
    </submittedName>
</protein>
<dbReference type="InterPro" id="IPR008090">
    <property type="entry name" value="Fe_iron_reduct"/>
</dbReference>
<comment type="caution">
    <text evidence="3">The sequence shown here is derived from an EMBL/GenBank/DDBJ whole genome shotgun (WGS) entry which is preliminary data.</text>
</comment>
<dbReference type="GO" id="GO:0051537">
    <property type="term" value="F:2 iron, 2 sulfur cluster binding"/>
    <property type="evidence" value="ECO:0007669"/>
    <property type="project" value="InterPro"/>
</dbReference>
<evidence type="ECO:0000259" key="1">
    <source>
        <dbReference type="Pfam" id="PF06276"/>
    </source>
</evidence>
<keyword evidence="4" id="KW-1185">Reference proteome</keyword>
<dbReference type="NCBIfam" id="TIGR03951">
    <property type="entry name" value="Fe_III_red_FhuF"/>
    <property type="match status" value="1"/>
</dbReference>
<dbReference type="Pfam" id="PF11575">
    <property type="entry name" value="FhuF_C"/>
    <property type="match status" value="1"/>
</dbReference>
<evidence type="ECO:0000259" key="2">
    <source>
        <dbReference type="Pfam" id="PF11575"/>
    </source>
</evidence>
<dbReference type="RefSeq" id="WP_271169826.1">
    <property type="nucleotide sequence ID" value="NZ_BSFI01000022.1"/>
</dbReference>
<feature type="domain" description="Aerobactin siderophore biosynthesis IucA/IucC-like C-terminal" evidence="1">
    <location>
        <begin position="62"/>
        <end position="195"/>
    </location>
</feature>
<dbReference type="InterPro" id="IPR022770">
    <property type="entry name" value="IucA/IucC-like_C"/>
</dbReference>